<dbReference type="GeneID" id="19143868"/>
<name>W6Y084_COCC2</name>
<evidence type="ECO:0000313" key="1">
    <source>
        <dbReference type="EMBL" id="EUC28399.1"/>
    </source>
</evidence>
<feature type="non-terminal residue" evidence="1">
    <location>
        <position position="1"/>
    </location>
</feature>
<gene>
    <name evidence="1" type="ORF">COCCADRAFT_109266</name>
</gene>
<dbReference type="HOGENOM" id="CLU_2432778_0_0_1"/>
<organism evidence="1 2">
    <name type="scientific">Cochliobolus carbonum (strain 26-R-13)</name>
    <name type="common">Maize leaf spot fungus</name>
    <name type="synonym">Bipolaris zeicola</name>
    <dbReference type="NCBI Taxonomy" id="930089"/>
    <lineage>
        <taxon>Eukaryota</taxon>
        <taxon>Fungi</taxon>
        <taxon>Dikarya</taxon>
        <taxon>Ascomycota</taxon>
        <taxon>Pezizomycotina</taxon>
        <taxon>Dothideomycetes</taxon>
        <taxon>Pleosporomycetidae</taxon>
        <taxon>Pleosporales</taxon>
        <taxon>Pleosporineae</taxon>
        <taxon>Pleosporaceae</taxon>
        <taxon>Bipolaris</taxon>
    </lineage>
</organism>
<dbReference type="AlphaFoldDB" id="W6Y084"/>
<proteinExistence type="predicted"/>
<keyword evidence="2" id="KW-1185">Reference proteome</keyword>
<evidence type="ECO:0000313" key="2">
    <source>
        <dbReference type="Proteomes" id="UP000053841"/>
    </source>
</evidence>
<dbReference type="KEGG" id="bze:COCCADRAFT_109266"/>
<dbReference type="EMBL" id="KI964817">
    <property type="protein sequence ID" value="EUC28399.1"/>
    <property type="molecule type" value="Genomic_DNA"/>
</dbReference>
<dbReference type="Proteomes" id="UP000053841">
    <property type="component" value="Unassembled WGS sequence"/>
</dbReference>
<accession>W6Y084</accession>
<protein>
    <submittedName>
        <fullName evidence="1">Uncharacterized protein</fullName>
    </submittedName>
</protein>
<reference evidence="1 2" key="1">
    <citation type="journal article" date="2013" name="PLoS Genet.">
        <title>Comparative genome structure, secondary metabolite, and effector coding capacity across Cochliobolus pathogens.</title>
        <authorList>
            <person name="Condon B.J."/>
            <person name="Leng Y."/>
            <person name="Wu D."/>
            <person name="Bushley K.E."/>
            <person name="Ohm R.A."/>
            <person name="Otillar R."/>
            <person name="Martin J."/>
            <person name="Schackwitz W."/>
            <person name="Grimwood J."/>
            <person name="MohdZainudin N."/>
            <person name="Xue C."/>
            <person name="Wang R."/>
            <person name="Manning V.A."/>
            <person name="Dhillon B."/>
            <person name="Tu Z.J."/>
            <person name="Steffenson B.J."/>
            <person name="Salamov A."/>
            <person name="Sun H."/>
            <person name="Lowry S."/>
            <person name="LaButti K."/>
            <person name="Han J."/>
            <person name="Copeland A."/>
            <person name="Lindquist E."/>
            <person name="Barry K."/>
            <person name="Schmutz J."/>
            <person name="Baker S.E."/>
            <person name="Ciuffetti L.M."/>
            <person name="Grigoriev I.V."/>
            <person name="Zhong S."/>
            <person name="Turgeon B.G."/>
        </authorList>
    </citation>
    <scope>NUCLEOTIDE SEQUENCE [LARGE SCALE GENOMIC DNA]</scope>
    <source>
        <strain evidence="1 2">26-R-13</strain>
    </source>
</reference>
<sequence length="91" mass="9535">VDIFGGGLDWTGPDSRSVGLRRLRGVAAVEGWAVAVAVAVARQWLRMGTCMGLALSMRGIGGHTVVAVTPIGARSWIVKNLCVYVKVARSG</sequence>
<dbReference type="RefSeq" id="XP_007717297.1">
    <property type="nucleotide sequence ID" value="XM_007719107.1"/>
</dbReference>